<dbReference type="AlphaFoldDB" id="A0A0S4IST2"/>
<dbReference type="Proteomes" id="UP000051952">
    <property type="component" value="Unassembled WGS sequence"/>
</dbReference>
<feature type="compositionally biased region" description="Basic and acidic residues" evidence="1">
    <location>
        <begin position="142"/>
        <end position="163"/>
    </location>
</feature>
<evidence type="ECO:0000313" key="2">
    <source>
        <dbReference type="EMBL" id="CUF59735.1"/>
    </source>
</evidence>
<reference evidence="3" key="1">
    <citation type="submission" date="2015-09" db="EMBL/GenBank/DDBJ databases">
        <authorList>
            <consortium name="Pathogen Informatics"/>
        </authorList>
    </citation>
    <scope>NUCLEOTIDE SEQUENCE [LARGE SCALE GENOMIC DNA]</scope>
    <source>
        <strain evidence="3">Lake Konstanz</strain>
    </source>
</reference>
<accession>A0A0S4IST2</accession>
<protein>
    <recommendedName>
        <fullName evidence="4">Cullin family profile domain-containing protein</fullName>
    </recommendedName>
</protein>
<dbReference type="EMBL" id="CYKH01000364">
    <property type="protein sequence ID" value="CUF59735.1"/>
    <property type="molecule type" value="Genomic_DNA"/>
</dbReference>
<evidence type="ECO:0000256" key="1">
    <source>
        <dbReference type="SAM" id="MobiDB-lite"/>
    </source>
</evidence>
<name>A0A0S4IST2_BODSA</name>
<feature type="region of interest" description="Disordered" evidence="1">
    <location>
        <begin position="140"/>
        <end position="163"/>
    </location>
</feature>
<organism evidence="2 3">
    <name type="scientific">Bodo saltans</name>
    <name type="common">Flagellated protozoan</name>
    <dbReference type="NCBI Taxonomy" id="75058"/>
    <lineage>
        <taxon>Eukaryota</taxon>
        <taxon>Discoba</taxon>
        <taxon>Euglenozoa</taxon>
        <taxon>Kinetoplastea</taxon>
        <taxon>Metakinetoplastina</taxon>
        <taxon>Eubodonida</taxon>
        <taxon>Bodonidae</taxon>
        <taxon>Bodo</taxon>
    </lineage>
</organism>
<keyword evidence="3" id="KW-1185">Reference proteome</keyword>
<gene>
    <name evidence="2" type="ORF">BSAL_63880</name>
</gene>
<evidence type="ECO:0000313" key="3">
    <source>
        <dbReference type="Proteomes" id="UP000051952"/>
    </source>
</evidence>
<evidence type="ECO:0008006" key="4">
    <source>
        <dbReference type="Google" id="ProtNLM"/>
    </source>
</evidence>
<sequence>MREIISVLIDTKAPLATSKRLPQINAEDREQLLNTFTRTVFSTRPPIDIAYRCMRLDLWTWTEQALGSMEHDQVTIDDMLQQYLDTMKASRNAERLYHLWRGSHQQQYPAGISAGGCGGAASADTCPNDELGMENFVVTQKPPRDRSGDDARPHPTDNLEQRIRSYTSPLEATLQDWFYVGMATEDAQHQCRITLCRKVAAFCGSATATMRELIHNQDRMKAVADVILVHGASPSTNAALIPGAVRKAKTGADAGLDVYRNFFEAPLMNILSTAFSTPAFFGWVDATSVTLREKRDVALAVLQFAKATLHSTSVEPLLKLYISSVFTSPVDCLGSDQDVAARLSAAATCCGGDSPHVAEVSLDSVALTCFTAKARLEGYVSYQKAMVIMAQRTGVSYDIAPLFSSLTALFSFPVFQSSFTVEALKRLNAAQQVVASTWGKQLIDFLIQAVHQELRVDDEHMHHIHCSNVSSEAVQLPSTKLQQLWDVVKCGVSMDRFEPCYVNRLIQRCLASAGSLRAADAEATFAELFFPASSCPLQFAHRVRKLVADLKSSTQLTVHCAVVMAGGDSVVPPPPNSLCVMSRIVAQEYLDKVTLPLLPKCLQPTLDGRWISVLLACAVVMAGGDSGVPPSPNSLCVMSRIVAQEYLDKVTLPLLPRCLQPTLTVAGFVYSSQYQPTRSVSWLAYKSQVTIAHRRPRSHPPTITTLSSNNNTAYHREVGGAMLLQPPHEYTMSLAHLSVIEAVEEYYDEKHQHRNNSPHPPTIGSLAEKLGVNSHHVQVLVEDLVEAGGLLRTTQHQGGMSMDAVIDFVEDDEPPSSLFTETAAAAANHIDVLLISSRRVARLRKRQQERCRPALESALMRLLKHSDTPLLLDSNALIPPLLPLLPPVGFVVDPHEVEQAVRRLISRQYLAVDTSTNLVSYLV</sequence>
<proteinExistence type="predicted"/>